<dbReference type="PANTHER" id="PTHR14611:SF2">
    <property type="entry name" value="TECTONIC"/>
    <property type="match status" value="1"/>
</dbReference>
<dbReference type="Proteomes" id="UP000179807">
    <property type="component" value="Unassembled WGS sequence"/>
</dbReference>
<feature type="signal peptide" evidence="1">
    <location>
        <begin position="1"/>
        <end position="17"/>
    </location>
</feature>
<sequence length="510" mass="56576">MLAFLLINACFSFGIRTFNLDDYQVIAGEEVESSSFEVRANKDLGFCACDVTDQCDTNCCCDPDCPASVFSNNTFSSCSAESVAASQSQLRSLRLCSDPEYKGEGSLIDWFQRTMLCISRVNNPSPGSYYKVVENRDTQNYVDTESSISSAFTVVENNENTQLEPLLTSLNALENFVITSTELNEIPLTTPNTGICSGNNTILYYNSFGSTCTYDFNFTSPNETGIFKNITCENETNENLSELVYCQLPTEVTVSSAMCSNVTSCTASVSVTRTANTTFNTTLNNHTSVNLYVNFIWETAAQPTFQDAPSRGYLFNEEILDQNYNVIEINAPSSGNMCNESVTGILFGADLDFTCYGGEFINLSNINETSPYFDITSLFPYSFNATSFVQSPIRITNTTDAVRAIKQTPLRFSPEDLNNGNATIMLTDIIRTIDIFYSTVGHTKSPQHILEDFVVSYNYSTAGAQAKSTLYFSNVNNIKYRTVVRFFEYPNSINLNKGATDTDIQAWLPF</sequence>
<dbReference type="AlphaFoldDB" id="A0A1J4KEK4"/>
<dbReference type="Pfam" id="PF25752">
    <property type="entry name" value="DUF1619_N"/>
    <property type="match status" value="1"/>
</dbReference>
<evidence type="ECO:0000259" key="2">
    <source>
        <dbReference type="Pfam" id="PF25752"/>
    </source>
</evidence>
<name>A0A1J4KEK4_9EUKA</name>
<dbReference type="InterPro" id="IPR057724">
    <property type="entry name" value="TCTN1-3_N"/>
</dbReference>
<evidence type="ECO:0000313" key="4">
    <source>
        <dbReference type="Proteomes" id="UP000179807"/>
    </source>
</evidence>
<dbReference type="InterPro" id="IPR040354">
    <property type="entry name" value="TCTN1-3"/>
</dbReference>
<dbReference type="RefSeq" id="XP_068361166.1">
    <property type="nucleotide sequence ID" value="XM_068503284.1"/>
</dbReference>
<keyword evidence="4" id="KW-1185">Reference proteome</keyword>
<reference evidence="3" key="1">
    <citation type="submission" date="2016-10" db="EMBL/GenBank/DDBJ databases">
        <authorList>
            <person name="Benchimol M."/>
            <person name="Almeida L.G."/>
            <person name="Vasconcelos A.T."/>
            <person name="Perreira-Neves A."/>
            <person name="Rosa I.A."/>
            <person name="Tasca T."/>
            <person name="Bogo M.R."/>
            <person name="de Souza W."/>
        </authorList>
    </citation>
    <scope>NUCLEOTIDE SEQUENCE [LARGE SCALE GENOMIC DNA]</scope>
    <source>
        <strain evidence="3">K</strain>
    </source>
</reference>
<protein>
    <recommendedName>
        <fullName evidence="2">Tectonic-1-3 N-terminal domain-containing protein</fullName>
    </recommendedName>
</protein>
<dbReference type="EMBL" id="MLAK01000680">
    <property type="protein sequence ID" value="OHT08030.1"/>
    <property type="molecule type" value="Genomic_DNA"/>
</dbReference>
<dbReference type="GeneID" id="94837988"/>
<feature type="domain" description="Tectonic-1-3 N-terminal" evidence="2">
    <location>
        <begin position="43"/>
        <end position="133"/>
    </location>
</feature>
<comment type="caution">
    <text evidence="3">The sequence shown here is derived from an EMBL/GenBank/DDBJ whole genome shotgun (WGS) entry which is preliminary data.</text>
</comment>
<dbReference type="PANTHER" id="PTHR14611">
    <property type="entry name" value="TECTONIC FAMILY MEMBER"/>
    <property type="match status" value="1"/>
</dbReference>
<proteinExistence type="predicted"/>
<feature type="chain" id="PRO_5009630201" description="Tectonic-1-3 N-terminal domain-containing protein" evidence="1">
    <location>
        <begin position="18"/>
        <end position="510"/>
    </location>
</feature>
<dbReference type="VEuPathDB" id="TrichDB:TRFO_23663"/>
<accession>A0A1J4KEK4</accession>
<evidence type="ECO:0000256" key="1">
    <source>
        <dbReference type="SAM" id="SignalP"/>
    </source>
</evidence>
<organism evidence="3 4">
    <name type="scientific">Tritrichomonas foetus</name>
    <dbReference type="NCBI Taxonomy" id="1144522"/>
    <lineage>
        <taxon>Eukaryota</taxon>
        <taxon>Metamonada</taxon>
        <taxon>Parabasalia</taxon>
        <taxon>Tritrichomonadida</taxon>
        <taxon>Tritrichomonadidae</taxon>
        <taxon>Tritrichomonas</taxon>
    </lineage>
</organism>
<keyword evidence="1" id="KW-0732">Signal</keyword>
<evidence type="ECO:0000313" key="3">
    <source>
        <dbReference type="EMBL" id="OHT08030.1"/>
    </source>
</evidence>
<gene>
    <name evidence="3" type="ORF">TRFO_23663</name>
</gene>